<evidence type="ECO:0000256" key="7">
    <source>
        <dbReference type="ARBA" id="ARBA00051712"/>
    </source>
</evidence>
<dbReference type="GO" id="GO:0005829">
    <property type="term" value="C:cytosol"/>
    <property type="evidence" value="ECO:0007669"/>
    <property type="project" value="TreeGrafter"/>
</dbReference>
<feature type="active site" evidence="9">
    <location>
        <position position="78"/>
    </location>
</feature>
<dbReference type="SUPFAM" id="SSF54506">
    <property type="entry name" value="Diaminopimelate epimerase-like"/>
    <property type="match status" value="2"/>
</dbReference>
<accession>A0A2Z6AWG2</accession>
<feature type="site" description="Could be important to modulate the pK values of the two catalytic cysteine residues" evidence="8">
    <location>
        <position position="203"/>
    </location>
</feature>
<dbReference type="PANTHER" id="PTHR31689:SF0">
    <property type="entry name" value="DIAMINOPIMELATE EPIMERASE"/>
    <property type="match status" value="1"/>
</dbReference>
<sequence length="274" mass="29589">MTVPFFKMHGSGNDFVLIDNRKLALPRAQMTLWAQRICRKAFGIGADGLIFLQNAPAGEQVDYIWHFYNADGSRAEMCGNGSRCAARLACEIGLADRNHVLGTDAGPIRAQVRPDSTLVKVQLTPPQDLLLGTSLTVDGVQYEVHFVNTGVPHAVIIVDDVSAIDVDKLGRAMRNHEHFAPAGTNVNFIQIRGNCKLLLRTYERGVEGETFACGTGAAASALVAHELGLVDESVELKTSGGEVLQIHLENGTLFLEGPAVKTYSGEMFIESLGL</sequence>
<dbReference type="Gene3D" id="3.10.310.10">
    <property type="entry name" value="Diaminopimelate Epimerase, Chain A, domain 1"/>
    <property type="match status" value="2"/>
</dbReference>
<keyword evidence="11" id="KW-1185">Reference proteome</keyword>
<dbReference type="Proteomes" id="UP000269883">
    <property type="component" value="Chromosome"/>
</dbReference>
<gene>
    <name evidence="8" type="primary">dapF</name>
    <name evidence="10" type="ORF">DFE_0858</name>
</gene>
<feature type="binding site" evidence="8">
    <location>
        <begin position="203"/>
        <end position="204"/>
    </location>
    <ligand>
        <name>substrate</name>
    </ligand>
</feature>
<feature type="binding site" evidence="8">
    <location>
        <begin position="214"/>
        <end position="215"/>
    </location>
    <ligand>
        <name>substrate</name>
    </ligand>
</feature>
<evidence type="ECO:0000313" key="11">
    <source>
        <dbReference type="Proteomes" id="UP000269883"/>
    </source>
</evidence>
<evidence type="ECO:0000256" key="2">
    <source>
        <dbReference type="ARBA" id="ARBA00010219"/>
    </source>
</evidence>
<comment type="subunit">
    <text evidence="8">Homodimer.</text>
</comment>
<dbReference type="NCBIfam" id="TIGR00652">
    <property type="entry name" value="DapF"/>
    <property type="match status" value="1"/>
</dbReference>
<reference evidence="10 11" key="1">
    <citation type="journal article" date="2018" name="Sci. Adv.">
        <title>Multi-heme cytochromes provide a pathway for survival in energy-limited environments.</title>
        <authorList>
            <person name="Deng X."/>
            <person name="Dohmae N."/>
            <person name="Nealson K.H."/>
            <person name="Hashimoto K."/>
            <person name="Okamoto A."/>
        </authorList>
    </citation>
    <scope>NUCLEOTIDE SEQUENCE [LARGE SCALE GENOMIC DNA]</scope>
    <source>
        <strain evidence="10 11">IS5</strain>
    </source>
</reference>
<dbReference type="Pfam" id="PF01678">
    <property type="entry name" value="DAP_epimerase"/>
    <property type="match status" value="2"/>
</dbReference>
<comment type="catalytic activity">
    <reaction evidence="7 8">
        <text>(2S,6S)-2,6-diaminopimelate = meso-2,6-diaminopimelate</text>
        <dbReference type="Rhea" id="RHEA:15393"/>
        <dbReference type="ChEBI" id="CHEBI:57609"/>
        <dbReference type="ChEBI" id="CHEBI:57791"/>
        <dbReference type="EC" id="5.1.1.7"/>
    </reaction>
</comment>
<evidence type="ECO:0000256" key="3">
    <source>
        <dbReference type="ARBA" id="ARBA00013080"/>
    </source>
</evidence>
<dbReference type="EC" id="5.1.1.7" evidence="3 8"/>
<dbReference type="GO" id="GO:0008837">
    <property type="term" value="F:diaminopimelate epimerase activity"/>
    <property type="evidence" value="ECO:0007669"/>
    <property type="project" value="UniProtKB-UniRule"/>
</dbReference>
<feature type="binding site" evidence="8">
    <location>
        <position position="69"/>
    </location>
    <ligand>
        <name>substrate</name>
    </ligand>
</feature>
<evidence type="ECO:0000256" key="1">
    <source>
        <dbReference type="ARBA" id="ARBA00005196"/>
    </source>
</evidence>
<evidence type="ECO:0000256" key="9">
    <source>
        <dbReference type="PROSITE-ProRule" id="PRU10125"/>
    </source>
</evidence>
<name>A0A2Z6AWG2_9BACT</name>
<dbReference type="InterPro" id="IPR018510">
    <property type="entry name" value="DAP_epimerase_AS"/>
</dbReference>
<comment type="function">
    <text evidence="8">Catalyzes the stereoinversion of LL-2,6-diaminopimelate (L,L-DAP) to meso-diaminopimelate (meso-DAP), a precursor of L-lysine and an essential component of the bacterial peptidoglycan.</text>
</comment>
<protein>
    <recommendedName>
        <fullName evidence="3 8">Diaminopimelate epimerase</fullName>
        <shortName evidence="8">DAP epimerase</shortName>
        <ecNumber evidence="3 8">5.1.1.7</ecNumber>
    </recommendedName>
    <alternativeName>
        <fullName evidence="8">PLP-independent amino acid racemase</fullName>
    </alternativeName>
</protein>
<evidence type="ECO:0000256" key="6">
    <source>
        <dbReference type="ARBA" id="ARBA00023235"/>
    </source>
</evidence>
<dbReference type="GO" id="GO:0009089">
    <property type="term" value="P:lysine biosynthetic process via diaminopimelate"/>
    <property type="evidence" value="ECO:0007669"/>
    <property type="project" value="UniProtKB-UniRule"/>
</dbReference>
<comment type="pathway">
    <text evidence="1 8">Amino-acid biosynthesis; L-lysine biosynthesis via DAP pathway; DL-2,6-diaminopimelate from LL-2,6-diaminopimelate: step 1/1.</text>
</comment>
<dbReference type="AlphaFoldDB" id="A0A2Z6AWG2"/>
<feature type="binding site" evidence="8">
    <location>
        <begin position="79"/>
        <end position="80"/>
    </location>
    <ligand>
        <name>substrate</name>
    </ligand>
</feature>
<comment type="similarity">
    <text evidence="2 8">Belongs to the diaminopimelate epimerase family.</text>
</comment>
<keyword evidence="8" id="KW-0963">Cytoplasm</keyword>
<organism evidence="10 11">
    <name type="scientific">Desulfovibrio ferrophilus</name>
    <dbReference type="NCBI Taxonomy" id="241368"/>
    <lineage>
        <taxon>Bacteria</taxon>
        <taxon>Pseudomonadati</taxon>
        <taxon>Thermodesulfobacteriota</taxon>
        <taxon>Desulfovibrionia</taxon>
        <taxon>Desulfovibrionales</taxon>
        <taxon>Desulfovibrionaceae</taxon>
        <taxon>Desulfovibrio</taxon>
    </lineage>
</organism>
<feature type="binding site" evidence="8">
    <location>
        <position position="185"/>
    </location>
    <ligand>
        <name>substrate</name>
    </ligand>
</feature>
<keyword evidence="5 8" id="KW-0457">Lysine biosynthesis</keyword>
<evidence type="ECO:0000313" key="10">
    <source>
        <dbReference type="EMBL" id="BBD07584.1"/>
    </source>
</evidence>
<feature type="site" description="Could be important to modulate the pK values of the two catalytic cysteine residues" evidence="8">
    <location>
        <position position="153"/>
    </location>
</feature>
<comment type="caution">
    <text evidence="8">Lacks conserved residue(s) required for the propagation of feature annotation.</text>
</comment>
<keyword evidence="6 8" id="KW-0413">Isomerase</keyword>
<dbReference type="PANTHER" id="PTHR31689">
    <property type="entry name" value="DIAMINOPIMELATE EPIMERASE, CHLOROPLASTIC"/>
    <property type="match status" value="1"/>
</dbReference>
<dbReference type="PROSITE" id="PS01326">
    <property type="entry name" value="DAP_EPIMERASE"/>
    <property type="match status" value="1"/>
</dbReference>
<proteinExistence type="inferred from homology"/>
<dbReference type="KEGG" id="dfl:DFE_0858"/>
<feature type="active site" description="Proton donor" evidence="8">
    <location>
        <position position="78"/>
    </location>
</feature>
<evidence type="ECO:0000256" key="8">
    <source>
        <dbReference type="HAMAP-Rule" id="MF_00197"/>
    </source>
</evidence>
<feature type="binding site" evidence="8">
    <location>
        <position position="13"/>
    </location>
    <ligand>
        <name>substrate</name>
    </ligand>
</feature>
<dbReference type="UniPathway" id="UPA00034">
    <property type="reaction ID" value="UER00025"/>
</dbReference>
<keyword evidence="4 8" id="KW-0028">Amino-acid biosynthesis</keyword>
<comment type="subcellular location">
    <subcellularLocation>
        <location evidence="8">Cytoplasm</location>
    </subcellularLocation>
</comment>
<evidence type="ECO:0000256" key="4">
    <source>
        <dbReference type="ARBA" id="ARBA00022605"/>
    </source>
</evidence>
<evidence type="ECO:0000256" key="5">
    <source>
        <dbReference type="ARBA" id="ARBA00023154"/>
    </source>
</evidence>
<feature type="active site" description="Proton acceptor" evidence="8">
    <location>
        <position position="213"/>
    </location>
</feature>
<dbReference type="EMBL" id="AP017378">
    <property type="protein sequence ID" value="BBD07584.1"/>
    <property type="molecule type" value="Genomic_DNA"/>
</dbReference>
<dbReference type="InterPro" id="IPR001653">
    <property type="entry name" value="DAP_epimerase_DapF"/>
</dbReference>
<dbReference type="HAMAP" id="MF_00197">
    <property type="entry name" value="DAP_epimerase"/>
    <property type="match status" value="1"/>
</dbReference>